<feature type="chain" id="PRO_5042588512" evidence="1">
    <location>
        <begin position="25"/>
        <end position="99"/>
    </location>
</feature>
<gene>
    <name evidence="2" type="ORF">DM82_4974</name>
</gene>
<name>A0AAI8BBT6_9BURK</name>
<accession>A0AAI8BBT6</accession>
<feature type="signal peptide" evidence="1">
    <location>
        <begin position="1"/>
        <end position="24"/>
    </location>
</feature>
<dbReference type="InterPro" id="IPR024447">
    <property type="entry name" value="YXWGXW_rpt"/>
</dbReference>
<proteinExistence type="predicted"/>
<dbReference type="RefSeq" id="WP_010112373.1">
    <property type="nucleotide sequence ID" value="NZ_CP008727.1"/>
</dbReference>
<dbReference type="Pfam" id="PF12779">
    <property type="entry name" value="WXXGXW"/>
    <property type="match status" value="2"/>
</dbReference>
<protein>
    <submittedName>
        <fullName evidence="2">YXWGXW repeat family protein</fullName>
    </submittedName>
</protein>
<keyword evidence="1" id="KW-0732">Signal</keyword>
<sequence>MKLATPLRLAAVLLATCAASAAFAQAVIVAPCAPPAPRIEVVPAPRAGFAWDQGHWQWRYGRYAWIPGHWQPVRVGYRWVPGHWVAYGPNWQWVPGHWA</sequence>
<reference evidence="2 3" key="1">
    <citation type="submission" date="2014-06" db="EMBL/GenBank/DDBJ databases">
        <authorList>
            <person name="Bishop-Lilly K.A."/>
            <person name="Broomall S.M."/>
            <person name="Chain P.S."/>
            <person name="Chertkov O."/>
            <person name="Coyne S.R."/>
            <person name="Daligault H.E."/>
            <person name="Davenport K.W."/>
            <person name="Erkkila T."/>
            <person name="Frey K.G."/>
            <person name="Gibbons H.S."/>
            <person name="Gu W."/>
            <person name="Jaissle J."/>
            <person name="Johnson S.L."/>
            <person name="Koroleva G.I."/>
            <person name="Ladner J.T."/>
            <person name="Lo C.-C."/>
            <person name="Minogue T.D."/>
            <person name="Munk C."/>
            <person name="Palacios G.F."/>
            <person name="Redden C.L."/>
            <person name="Rosenzweig C.N."/>
            <person name="Scholz M.B."/>
            <person name="Teshima H."/>
            <person name="Xu Y."/>
        </authorList>
    </citation>
    <scope>NUCLEOTIDE SEQUENCE [LARGE SCALE GENOMIC DNA]</scope>
    <source>
        <strain evidence="2 3">EO147</strain>
    </source>
</reference>
<evidence type="ECO:0000313" key="2">
    <source>
        <dbReference type="EMBL" id="AIO69216.1"/>
    </source>
</evidence>
<evidence type="ECO:0000313" key="3">
    <source>
        <dbReference type="Proteomes" id="UP000029424"/>
    </source>
</evidence>
<keyword evidence="3" id="KW-1185">Reference proteome</keyword>
<evidence type="ECO:0000256" key="1">
    <source>
        <dbReference type="SAM" id="SignalP"/>
    </source>
</evidence>
<dbReference type="EMBL" id="CP008727">
    <property type="protein sequence ID" value="AIO69216.1"/>
    <property type="molecule type" value="Genomic_DNA"/>
</dbReference>
<dbReference type="AlphaFoldDB" id="A0AAI8BBT6"/>
<dbReference type="KEGG" id="bok:DM82_4974"/>
<organism evidence="2 3">
    <name type="scientific">Burkholderia oklahomensis</name>
    <dbReference type="NCBI Taxonomy" id="342113"/>
    <lineage>
        <taxon>Bacteria</taxon>
        <taxon>Pseudomonadati</taxon>
        <taxon>Pseudomonadota</taxon>
        <taxon>Betaproteobacteria</taxon>
        <taxon>Burkholderiales</taxon>
        <taxon>Burkholderiaceae</taxon>
        <taxon>Burkholderia</taxon>
        <taxon>pseudomallei group</taxon>
    </lineage>
</organism>
<dbReference type="Proteomes" id="UP000029424">
    <property type="component" value="Chromosome 2"/>
</dbReference>